<sequence>MHDMNQIVGKSNVLFITLDTLRYDIAQEELAAGRTPFLASVLPSGWEERHAPGSFTYASHCAFFAGFLPTPARPGVHERLFSLKFAGSETTGTNSYSFDTPDIVSGFAGIGYRTICIGGVGFFKKQNPLSCVLPDLFQESYWQPEFGVTDPESTRHQVEFAIELLQQKLDQKVFLFMNLSALHQPNCHYLPGSVGDNLDSHAAALRYIDSQLPPLLQAFNQMGDTFVIISSDHGTTYGEDGFTGHRLGHEKVWTIPYADFHMTRGSLV</sequence>
<keyword evidence="3" id="KW-1185">Reference proteome</keyword>
<evidence type="ECO:0000313" key="3">
    <source>
        <dbReference type="Proteomes" id="UP000247792"/>
    </source>
</evidence>
<name>A0A318JNZ3_9BURK</name>
<feature type="domain" description="Sulfatase N-terminal" evidence="1">
    <location>
        <begin position="11"/>
        <end position="251"/>
    </location>
</feature>
<proteinExistence type="predicted"/>
<dbReference type="Pfam" id="PF00884">
    <property type="entry name" value="Sulfatase"/>
    <property type="match status" value="1"/>
</dbReference>
<dbReference type="OrthoDB" id="9803751at2"/>
<gene>
    <name evidence="2" type="ORF">DFR42_106102</name>
</gene>
<reference evidence="2 3" key="1">
    <citation type="submission" date="2018-05" db="EMBL/GenBank/DDBJ databases">
        <title>Genomic Encyclopedia of Type Strains, Phase IV (KMG-IV): sequencing the most valuable type-strain genomes for metagenomic binning, comparative biology and taxonomic classification.</title>
        <authorList>
            <person name="Goeker M."/>
        </authorList>
    </citation>
    <scope>NUCLEOTIDE SEQUENCE [LARGE SCALE GENOMIC DNA]</scope>
    <source>
        <strain evidence="2 3">DSM 19792</strain>
    </source>
</reference>
<dbReference type="Gene3D" id="3.40.720.10">
    <property type="entry name" value="Alkaline Phosphatase, subunit A"/>
    <property type="match status" value="1"/>
</dbReference>
<evidence type="ECO:0000259" key="1">
    <source>
        <dbReference type="Pfam" id="PF00884"/>
    </source>
</evidence>
<dbReference type="SUPFAM" id="SSF53649">
    <property type="entry name" value="Alkaline phosphatase-like"/>
    <property type="match status" value="1"/>
</dbReference>
<organism evidence="2 3">
    <name type="scientific">Undibacterium pigrum</name>
    <dbReference type="NCBI Taxonomy" id="401470"/>
    <lineage>
        <taxon>Bacteria</taxon>
        <taxon>Pseudomonadati</taxon>
        <taxon>Pseudomonadota</taxon>
        <taxon>Betaproteobacteria</taxon>
        <taxon>Burkholderiales</taxon>
        <taxon>Oxalobacteraceae</taxon>
        <taxon>Undibacterium</taxon>
    </lineage>
</organism>
<comment type="caution">
    <text evidence="2">The sequence shown here is derived from an EMBL/GenBank/DDBJ whole genome shotgun (WGS) entry which is preliminary data.</text>
</comment>
<dbReference type="NCBIfam" id="NF038075">
    <property type="entry name" value="fam_STM4013"/>
    <property type="match status" value="1"/>
</dbReference>
<dbReference type="EMBL" id="QJKB01000006">
    <property type="protein sequence ID" value="PXX41923.1"/>
    <property type="molecule type" value="Genomic_DNA"/>
</dbReference>
<protein>
    <submittedName>
        <fullName evidence="2">Sulfatase-like protein</fullName>
    </submittedName>
</protein>
<dbReference type="Proteomes" id="UP000247792">
    <property type="component" value="Unassembled WGS sequence"/>
</dbReference>
<evidence type="ECO:0000313" key="2">
    <source>
        <dbReference type="EMBL" id="PXX41923.1"/>
    </source>
</evidence>
<dbReference type="InterPro" id="IPR047838">
    <property type="entry name" value="STM4013-like"/>
</dbReference>
<accession>A0A318JNZ3</accession>
<dbReference type="AlphaFoldDB" id="A0A318JNZ3"/>
<dbReference type="InterPro" id="IPR017850">
    <property type="entry name" value="Alkaline_phosphatase_core_sf"/>
</dbReference>
<dbReference type="RefSeq" id="WP_110256365.1">
    <property type="nucleotide sequence ID" value="NZ_QJKB01000006.1"/>
</dbReference>
<dbReference type="InterPro" id="IPR000917">
    <property type="entry name" value="Sulfatase_N"/>
</dbReference>